<dbReference type="InterPro" id="IPR046341">
    <property type="entry name" value="SET_dom_sf"/>
</dbReference>
<organism evidence="10 11">
    <name type="scientific">Callosobruchus maculatus</name>
    <name type="common">Southern cowpea weevil</name>
    <name type="synonym">Pulse bruchid</name>
    <dbReference type="NCBI Taxonomy" id="64391"/>
    <lineage>
        <taxon>Eukaryota</taxon>
        <taxon>Metazoa</taxon>
        <taxon>Ecdysozoa</taxon>
        <taxon>Arthropoda</taxon>
        <taxon>Hexapoda</taxon>
        <taxon>Insecta</taxon>
        <taxon>Pterygota</taxon>
        <taxon>Neoptera</taxon>
        <taxon>Endopterygota</taxon>
        <taxon>Coleoptera</taxon>
        <taxon>Polyphaga</taxon>
        <taxon>Cucujiformia</taxon>
        <taxon>Chrysomeloidea</taxon>
        <taxon>Chrysomelidae</taxon>
        <taxon>Bruchinae</taxon>
        <taxon>Bruchini</taxon>
        <taxon>Callosobruchus</taxon>
    </lineage>
</organism>
<keyword evidence="5 7" id="KW-0863">Zinc-finger</keyword>
<evidence type="ECO:0000259" key="8">
    <source>
        <dbReference type="PROSITE" id="PS50280"/>
    </source>
</evidence>
<dbReference type="GO" id="GO:0008270">
    <property type="term" value="F:zinc ion binding"/>
    <property type="evidence" value="ECO:0007669"/>
    <property type="project" value="UniProtKB-KW"/>
</dbReference>
<dbReference type="Gene3D" id="2.170.270.10">
    <property type="entry name" value="SET domain"/>
    <property type="match status" value="1"/>
</dbReference>
<dbReference type="OrthoDB" id="5945798at2759"/>
<name>A0A653BPF9_CALMS</name>
<dbReference type="SMART" id="SM00317">
    <property type="entry name" value="SET"/>
    <property type="match status" value="1"/>
</dbReference>
<dbReference type="Proteomes" id="UP000410492">
    <property type="component" value="Unassembled WGS sequence"/>
</dbReference>
<dbReference type="GO" id="GO:0032259">
    <property type="term" value="P:methylation"/>
    <property type="evidence" value="ECO:0007669"/>
    <property type="project" value="UniProtKB-KW"/>
</dbReference>
<dbReference type="InterPro" id="IPR002893">
    <property type="entry name" value="Znf_MYND"/>
</dbReference>
<gene>
    <name evidence="10" type="ORF">CALMAC_LOCUS2695</name>
</gene>
<evidence type="ECO:0000256" key="7">
    <source>
        <dbReference type="PROSITE-ProRule" id="PRU00134"/>
    </source>
</evidence>
<evidence type="ECO:0000256" key="6">
    <source>
        <dbReference type="ARBA" id="ARBA00022833"/>
    </source>
</evidence>
<evidence type="ECO:0000313" key="10">
    <source>
        <dbReference type="EMBL" id="VEN37452.1"/>
    </source>
</evidence>
<dbReference type="GO" id="GO:0042826">
    <property type="term" value="F:histone deacetylase binding"/>
    <property type="evidence" value="ECO:0007669"/>
    <property type="project" value="TreeGrafter"/>
</dbReference>
<keyword evidence="1" id="KW-0489">Methyltransferase</keyword>
<keyword evidence="2" id="KW-0808">Transferase</keyword>
<keyword evidence="4" id="KW-0479">Metal-binding</keyword>
<reference evidence="10 11" key="1">
    <citation type="submission" date="2019-01" db="EMBL/GenBank/DDBJ databases">
        <authorList>
            <person name="Sayadi A."/>
        </authorList>
    </citation>
    <scope>NUCLEOTIDE SEQUENCE [LARGE SCALE GENOMIC DNA]</scope>
</reference>
<evidence type="ECO:0000313" key="11">
    <source>
        <dbReference type="Proteomes" id="UP000410492"/>
    </source>
</evidence>
<evidence type="ECO:0000256" key="3">
    <source>
        <dbReference type="ARBA" id="ARBA00022691"/>
    </source>
</evidence>
<proteinExistence type="predicted"/>
<dbReference type="PANTHER" id="PTHR46165">
    <property type="entry name" value="SET AND MYND DOMAIN-CONTAINING PROTEIN 4"/>
    <property type="match status" value="1"/>
</dbReference>
<evidence type="ECO:0000256" key="4">
    <source>
        <dbReference type="ARBA" id="ARBA00022723"/>
    </source>
</evidence>
<dbReference type="InterPro" id="IPR001214">
    <property type="entry name" value="SET_dom"/>
</dbReference>
<protein>
    <submittedName>
        <fullName evidence="10">Uncharacterized protein</fullName>
    </submittedName>
</protein>
<sequence length="628" mass="73114">MLDGKDKHYIMNGGSNRERQPDIKERIGVRNKKYFFKEQYINESNAFCKYFEAIQHNGYIQNIIDEVDNMGDFCDLYTDVPKNYQADQINLYYEPMSVSEGSAEILYASHALDIRESADRGRKLVANKSIGKGKILINEIPTVLQVSPMCKCVGERYCLYRCHNCGKACKLFYVCDGCNVCIFCSRVCLYQAYKNYHRYECYGLQRHFWSMEDTDYSYLALRMMLYGATKQFDTQPVIGGVYGHVENNYPFIYTLESNFHQMMLPRVNKILYSVARNLVYLIRKTNFFHQYKDKNFNMQDFYLYVGGLMVKHYCQAQNNNILLKYPNMTQGFGLNVVSGTGKAICPTIALLNHSCTPNATILICSEFVVVKSIRTIRKGEEITICYSEVDALLRVNERHIITEEIFHFTCCCSFCTYEKNLAIAPYKCPQCAVGNAKQVDSKSGKTVGYCFKCLRSVPMNDIFDNFKIAKICRNVYNVTYSIEHLTRIAECYKVIFHENSLPLLDVYRLLYEKHYLWGEKPIEVVRYGLLLFRILEYNMSRLYLPILTAKVKLFSQVVEMKKFSEVRDLNDEEFDIIKTFVGEVVNVKRDLLFYLPSDKCLFYSPIQTKVQMMFQRVSLQSNDDQAQA</sequence>
<evidence type="ECO:0000256" key="1">
    <source>
        <dbReference type="ARBA" id="ARBA00022603"/>
    </source>
</evidence>
<dbReference type="GO" id="GO:0008276">
    <property type="term" value="F:protein methyltransferase activity"/>
    <property type="evidence" value="ECO:0007669"/>
    <property type="project" value="UniProtKB-ARBA"/>
</dbReference>
<keyword evidence="6" id="KW-0862">Zinc</keyword>
<dbReference type="PROSITE" id="PS50865">
    <property type="entry name" value="ZF_MYND_2"/>
    <property type="match status" value="1"/>
</dbReference>
<dbReference type="InterPro" id="IPR052097">
    <property type="entry name" value="SET-MYND_domain_protein"/>
</dbReference>
<dbReference type="Gene3D" id="1.10.220.160">
    <property type="match status" value="1"/>
</dbReference>
<feature type="domain" description="MYND-type" evidence="9">
    <location>
        <begin position="162"/>
        <end position="201"/>
    </location>
</feature>
<dbReference type="GO" id="GO:0008170">
    <property type="term" value="F:N-methyltransferase activity"/>
    <property type="evidence" value="ECO:0007669"/>
    <property type="project" value="UniProtKB-ARBA"/>
</dbReference>
<accession>A0A653BPF9</accession>
<dbReference type="AlphaFoldDB" id="A0A653BPF9"/>
<dbReference type="EMBL" id="CAACVG010003391">
    <property type="protein sequence ID" value="VEN37452.1"/>
    <property type="molecule type" value="Genomic_DNA"/>
</dbReference>
<evidence type="ECO:0000256" key="5">
    <source>
        <dbReference type="ARBA" id="ARBA00022771"/>
    </source>
</evidence>
<evidence type="ECO:0000256" key="2">
    <source>
        <dbReference type="ARBA" id="ARBA00022679"/>
    </source>
</evidence>
<dbReference type="SUPFAM" id="SSF82199">
    <property type="entry name" value="SET domain"/>
    <property type="match status" value="1"/>
</dbReference>
<keyword evidence="11" id="KW-1185">Reference proteome</keyword>
<dbReference type="GO" id="GO:0005634">
    <property type="term" value="C:nucleus"/>
    <property type="evidence" value="ECO:0007669"/>
    <property type="project" value="TreeGrafter"/>
</dbReference>
<feature type="domain" description="SET" evidence="8">
    <location>
        <begin position="110"/>
        <end position="387"/>
    </location>
</feature>
<keyword evidence="3" id="KW-0949">S-adenosyl-L-methionine</keyword>
<dbReference type="Pfam" id="PF00856">
    <property type="entry name" value="SET"/>
    <property type="match status" value="1"/>
</dbReference>
<dbReference type="PANTHER" id="PTHR46165:SF6">
    <property type="entry name" value="SET AND MYND DOMAIN-CONTAINING PROTEIN 4-LIKE PROTEIN"/>
    <property type="match status" value="1"/>
</dbReference>
<evidence type="ECO:0000259" key="9">
    <source>
        <dbReference type="PROSITE" id="PS50865"/>
    </source>
</evidence>
<dbReference type="PROSITE" id="PS50280">
    <property type="entry name" value="SET"/>
    <property type="match status" value="1"/>
</dbReference>
<dbReference type="GO" id="GO:0005737">
    <property type="term" value="C:cytoplasm"/>
    <property type="evidence" value="ECO:0007669"/>
    <property type="project" value="TreeGrafter"/>
</dbReference>
<dbReference type="Gene3D" id="6.10.140.2220">
    <property type="match status" value="1"/>
</dbReference>
<dbReference type="GO" id="GO:0008757">
    <property type="term" value="F:S-adenosylmethionine-dependent methyltransferase activity"/>
    <property type="evidence" value="ECO:0007669"/>
    <property type="project" value="UniProtKB-ARBA"/>
</dbReference>